<sequence length="144" mass="15779">MYSDEDVHPVGVSDPRNDGTVQLQPRVPQLPDPGHLQVLQAGPRAHRQHPHPGQEARSAGFLRCDCDVRRFDAVYAGRFAGFAGVQPIRGAAHFVGAAVRCSHWERAGEGDARAQSAEQRGGHLFVRDWICVFECDYAAHGESV</sequence>
<dbReference type="EMBL" id="HBUE01348210">
    <property type="protein sequence ID" value="CAG6601787.1"/>
    <property type="molecule type" value="Transcribed_RNA"/>
</dbReference>
<reference evidence="2" key="1">
    <citation type="submission" date="2021-05" db="EMBL/GenBank/DDBJ databases">
        <authorList>
            <person name="Alioto T."/>
            <person name="Alioto T."/>
            <person name="Gomez Garrido J."/>
        </authorList>
    </citation>
    <scope>NUCLEOTIDE SEQUENCE</scope>
</reference>
<evidence type="ECO:0000313" key="2">
    <source>
        <dbReference type="EMBL" id="CAG6601787.1"/>
    </source>
</evidence>
<accession>A0A8D8L9E4</accession>
<feature type="region of interest" description="Disordered" evidence="1">
    <location>
        <begin position="1"/>
        <end position="31"/>
    </location>
</feature>
<proteinExistence type="predicted"/>
<dbReference type="AlphaFoldDB" id="A0A8D8L9E4"/>
<dbReference type="EMBL" id="HBUE01241159">
    <property type="protein sequence ID" value="CAG6549512.1"/>
    <property type="molecule type" value="Transcribed_RNA"/>
</dbReference>
<evidence type="ECO:0000256" key="1">
    <source>
        <dbReference type="SAM" id="MobiDB-lite"/>
    </source>
</evidence>
<name>A0A8D8L9E4_CULPI</name>
<protein>
    <submittedName>
        <fullName evidence="2">(northern house mosquito) hypothetical protein</fullName>
    </submittedName>
</protein>
<organism evidence="2">
    <name type="scientific">Culex pipiens</name>
    <name type="common">House mosquito</name>
    <dbReference type="NCBI Taxonomy" id="7175"/>
    <lineage>
        <taxon>Eukaryota</taxon>
        <taxon>Metazoa</taxon>
        <taxon>Ecdysozoa</taxon>
        <taxon>Arthropoda</taxon>
        <taxon>Hexapoda</taxon>
        <taxon>Insecta</taxon>
        <taxon>Pterygota</taxon>
        <taxon>Neoptera</taxon>
        <taxon>Endopterygota</taxon>
        <taxon>Diptera</taxon>
        <taxon>Nematocera</taxon>
        <taxon>Culicoidea</taxon>
        <taxon>Culicidae</taxon>
        <taxon>Culicinae</taxon>
        <taxon>Culicini</taxon>
        <taxon>Culex</taxon>
        <taxon>Culex</taxon>
    </lineage>
</organism>